<dbReference type="GO" id="GO:0005739">
    <property type="term" value="C:mitochondrion"/>
    <property type="evidence" value="ECO:0007669"/>
    <property type="project" value="UniProtKB-SubCell"/>
</dbReference>
<evidence type="ECO:0000256" key="4">
    <source>
        <dbReference type="ARBA" id="ARBA00023128"/>
    </source>
</evidence>
<dbReference type="InterPro" id="IPR011419">
    <property type="entry name" value="ATP12_ATP_synth-F1-assembly"/>
</dbReference>
<reference evidence="6 7" key="1">
    <citation type="journal article" date="2024" name="Nat. Commun.">
        <title>Phylogenomics reveals the evolutionary origins of lichenization in chlorophyte algae.</title>
        <authorList>
            <person name="Puginier C."/>
            <person name="Libourel C."/>
            <person name="Otte J."/>
            <person name="Skaloud P."/>
            <person name="Haon M."/>
            <person name="Grisel S."/>
            <person name="Petersen M."/>
            <person name="Berrin J.G."/>
            <person name="Delaux P.M."/>
            <person name="Dal Grande F."/>
            <person name="Keller J."/>
        </authorList>
    </citation>
    <scope>NUCLEOTIDE SEQUENCE [LARGE SCALE GENOMIC DNA]</scope>
    <source>
        <strain evidence="6 7">SAG 245.80</strain>
    </source>
</reference>
<dbReference type="PANTHER" id="PTHR21013:SF10">
    <property type="entry name" value="ATP SYNTHASE MITOCHONDRIAL F1 COMPLEX ASSEMBLY FACTOR 2"/>
    <property type="match status" value="1"/>
</dbReference>
<proteinExistence type="inferred from homology"/>
<dbReference type="Proteomes" id="UP001445335">
    <property type="component" value="Unassembled WGS sequence"/>
</dbReference>
<comment type="similarity">
    <text evidence="2">Belongs to the ATP12 family.</text>
</comment>
<name>A0AAW1RFC4_9CHLO</name>
<dbReference type="Pfam" id="PF07542">
    <property type="entry name" value="ATP12"/>
    <property type="match status" value="1"/>
</dbReference>
<gene>
    <name evidence="6" type="ORF">WJX81_000790</name>
</gene>
<dbReference type="AlphaFoldDB" id="A0AAW1RFC4"/>
<evidence type="ECO:0000256" key="2">
    <source>
        <dbReference type="ARBA" id="ARBA00008231"/>
    </source>
</evidence>
<evidence type="ECO:0000256" key="1">
    <source>
        <dbReference type="ARBA" id="ARBA00004173"/>
    </source>
</evidence>
<evidence type="ECO:0000256" key="3">
    <source>
        <dbReference type="ARBA" id="ARBA00022946"/>
    </source>
</evidence>
<sequence>MLPRMRAARGAAQLFSDVHPWACSAAASQLVQARGEASTVRRWYERVTVAEQQGLWHVFLDARALRTPARHTLAVPSRALALAIAAEWQWQEPGRIRPITMPLMSIAATAIDQPKPRAAVIDAMLQYVHTDAACCRHEPGALADRQAQVFDPVLEWAGDTLRAAFTVDDSIFAANQPEAAIQALRQHLEGLDAWHLTAVEFLASSCRSVLLGLAVLHARLGVAEAVDAARLEEASQIEEWGLVEGGHDIDLSDLKVRMAAPSVFLRLLRMQSPPKSLTCAVRP</sequence>
<dbReference type="PANTHER" id="PTHR21013">
    <property type="entry name" value="ATP SYNTHASE MITOCHONDRIAL F1 COMPLEX ASSEMBLY FACTOR 2/ATP12 PROTEIN, MITOCHONDRIAL PRECURSOR"/>
    <property type="match status" value="1"/>
</dbReference>
<dbReference type="InterPro" id="IPR023335">
    <property type="entry name" value="ATP12_ortho_dom_sf"/>
</dbReference>
<keyword evidence="5" id="KW-0143">Chaperone</keyword>
<evidence type="ECO:0000313" key="7">
    <source>
        <dbReference type="Proteomes" id="UP001445335"/>
    </source>
</evidence>
<organism evidence="6 7">
    <name type="scientific">Elliptochloris bilobata</name>
    <dbReference type="NCBI Taxonomy" id="381761"/>
    <lineage>
        <taxon>Eukaryota</taxon>
        <taxon>Viridiplantae</taxon>
        <taxon>Chlorophyta</taxon>
        <taxon>core chlorophytes</taxon>
        <taxon>Trebouxiophyceae</taxon>
        <taxon>Trebouxiophyceae incertae sedis</taxon>
        <taxon>Elliptochloris clade</taxon>
        <taxon>Elliptochloris</taxon>
    </lineage>
</organism>
<keyword evidence="4" id="KW-0496">Mitochondrion</keyword>
<protein>
    <recommendedName>
        <fullName evidence="8">ATP synthase mitochondrial F1 complex assembly factor 2</fullName>
    </recommendedName>
</protein>
<keyword evidence="7" id="KW-1185">Reference proteome</keyword>
<evidence type="ECO:0008006" key="8">
    <source>
        <dbReference type="Google" id="ProtNLM"/>
    </source>
</evidence>
<dbReference type="Gene3D" id="3.30.2180.10">
    <property type="entry name" value="ATP12-like"/>
    <property type="match status" value="1"/>
</dbReference>
<accession>A0AAW1RFC4</accession>
<dbReference type="GO" id="GO:0033615">
    <property type="term" value="P:mitochondrial proton-transporting ATP synthase complex assembly"/>
    <property type="evidence" value="ECO:0007669"/>
    <property type="project" value="TreeGrafter"/>
</dbReference>
<dbReference type="Gene3D" id="1.10.3580.10">
    <property type="entry name" value="ATP12 ATPase"/>
    <property type="match status" value="1"/>
</dbReference>
<comment type="caution">
    <text evidence="6">The sequence shown here is derived from an EMBL/GenBank/DDBJ whole genome shotgun (WGS) entry which is preliminary data.</text>
</comment>
<dbReference type="EMBL" id="JALJOU010000043">
    <property type="protein sequence ID" value="KAK9831932.1"/>
    <property type="molecule type" value="Genomic_DNA"/>
</dbReference>
<dbReference type="InterPro" id="IPR042272">
    <property type="entry name" value="ATP12_ATP_synth-F1-assembly_N"/>
</dbReference>
<evidence type="ECO:0000313" key="6">
    <source>
        <dbReference type="EMBL" id="KAK9831932.1"/>
    </source>
</evidence>
<dbReference type="SUPFAM" id="SSF160909">
    <property type="entry name" value="ATP12-like"/>
    <property type="match status" value="1"/>
</dbReference>
<evidence type="ECO:0000256" key="5">
    <source>
        <dbReference type="ARBA" id="ARBA00023186"/>
    </source>
</evidence>
<comment type="subcellular location">
    <subcellularLocation>
        <location evidence="1">Mitochondrion</location>
    </subcellularLocation>
</comment>
<keyword evidence="3" id="KW-0809">Transit peptide</keyword>